<sequence length="52" mass="6056">MIKFKWKNKTIKSTQKTDNILLLIIGGLVATVTPKLVNWFLLLQDNINIFLR</sequence>
<dbReference type="KEGG" id="vg:22276411"/>
<protein>
    <recommendedName>
        <fullName evidence="4">TreN</fullName>
    </recommendedName>
</protein>
<organism evidence="2 3">
    <name type="scientific">Staphylococcus phage Team1</name>
    <dbReference type="NCBI Taxonomy" id="1262512"/>
    <lineage>
        <taxon>Viruses</taxon>
        <taxon>Duplodnaviria</taxon>
        <taxon>Heunggongvirae</taxon>
        <taxon>Uroviricota</taxon>
        <taxon>Caudoviricetes</taxon>
        <taxon>Herelleviridae</taxon>
        <taxon>Twortvirinae</taxon>
        <taxon>Kayvirus</taxon>
        <taxon>Kayvirus G1</taxon>
    </lineage>
</organism>
<evidence type="ECO:0000313" key="2">
    <source>
        <dbReference type="EMBL" id="AFX93265.1"/>
    </source>
</evidence>
<name>A0A075BF18_9CAUD</name>
<dbReference type="EMBL" id="KC012913">
    <property type="protein sequence ID" value="AFX93265.1"/>
    <property type="molecule type" value="Genomic_DNA"/>
</dbReference>
<proteinExistence type="predicted"/>
<evidence type="ECO:0000256" key="1">
    <source>
        <dbReference type="SAM" id="Phobius"/>
    </source>
</evidence>
<accession>A0A075BF18</accession>
<evidence type="ECO:0000313" key="3">
    <source>
        <dbReference type="Proteomes" id="UP000028568"/>
    </source>
</evidence>
<reference evidence="2 3" key="1">
    <citation type="journal article" date="2014" name="PLoS ONE">
        <title>Improving the Safety of Staphylococcus aureus Polyvalent Phages by Their Production on a Staphylococcus xylosus Strain.</title>
        <authorList>
            <person name="El Haddad L."/>
            <person name="Ben Abdallah N."/>
            <person name="Plante P.L."/>
            <person name="Dumaresq J."/>
            <person name="Katsarava R."/>
            <person name="Labrie S."/>
            <person name="Corbeil J."/>
            <person name="St-Gelais D."/>
            <person name="Moineau S."/>
        </authorList>
    </citation>
    <scope>NUCLEOTIDE SEQUENCE [LARGE SCALE GENOMIC DNA]</scope>
</reference>
<keyword evidence="1" id="KW-1133">Transmembrane helix</keyword>
<dbReference type="RefSeq" id="YP_009098148.1">
    <property type="nucleotide sequence ID" value="NC_025417.1"/>
</dbReference>
<dbReference type="GeneID" id="22276411"/>
<dbReference type="Proteomes" id="UP000028568">
    <property type="component" value="Segment"/>
</dbReference>
<keyword evidence="1" id="KW-0472">Membrane</keyword>
<feature type="transmembrane region" description="Helical" evidence="1">
    <location>
        <begin position="20"/>
        <end position="42"/>
    </location>
</feature>
<keyword evidence="1" id="KW-0812">Transmembrane</keyword>
<evidence type="ECO:0008006" key="4">
    <source>
        <dbReference type="Google" id="ProtNLM"/>
    </source>
</evidence>